<gene>
    <name evidence="1" type="ORF">AUJ59_03200</name>
</gene>
<accession>A0A1J4RN58</accession>
<evidence type="ECO:0008006" key="3">
    <source>
        <dbReference type="Google" id="ProtNLM"/>
    </source>
</evidence>
<proteinExistence type="predicted"/>
<protein>
    <recommendedName>
        <fullName evidence="3">DUF2283 domain-containing protein</fullName>
    </recommendedName>
</protein>
<dbReference type="InterPro" id="IPR019270">
    <property type="entry name" value="DUF2283"/>
</dbReference>
<dbReference type="STRING" id="1805034.AUJ59_03200"/>
<reference evidence="1 2" key="1">
    <citation type="journal article" date="2016" name="Environ. Microbiol.">
        <title>Genomic resolution of a cold subsurface aquifer community provides metabolic insights for novel microbes adapted to high CO concentrations.</title>
        <authorList>
            <person name="Probst A.J."/>
            <person name="Castelle C.J."/>
            <person name="Singh A."/>
            <person name="Brown C.T."/>
            <person name="Anantharaman K."/>
            <person name="Sharon I."/>
            <person name="Hug L.A."/>
            <person name="Burstein D."/>
            <person name="Emerson J.B."/>
            <person name="Thomas B.C."/>
            <person name="Banfield J.F."/>
        </authorList>
    </citation>
    <scope>NUCLEOTIDE SEQUENCE [LARGE SCALE GENOMIC DNA]</scope>
    <source>
        <strain evidence="1">CG1_02_47_37</strain>
    </source>
</reference>
<dbReference type="EMBL" id="MNUI01000053">
    <property type="protein sequence ID" value="OIN88835.1"/>
    <property type="molecule type" value="Genomic_DNA"/>
</dbReference>
<sequence>MVGKKLNRHALIVVYKKAKERKAAKTEEIRSDLLVDFDDKNKLMGIEVLTVSQKLPQKALKSVNLEINLQQPKPLLTK</sequence>
<dbReference type="Proteomes" id="UP000183144">
    <property type="component" value="Unassembled WGS sequence"/>
</dbReference>
<comment type="caution">
    <text evidence="1">The sequence shown here is derived from an EMBL/GenBank/DDBJ whole genome shotgun (WGS) entry which is preliminary data.</text>
</comment>
<dbReference type="Pfam" id="PF10049">
    <property type="entry name" value="DUF2283"/>
    <property type="match status" value="1"/>
</dbReference>
<organism evidence="1 2">
    <name type="scientific">Candidatus Beckwithbacteria bacterium CG1_02_47_37</name>
    <dbReference type="NCBI Taxonomy" id="1805034"/>
    <lineage>
        <taxon>Bacteria</taxon>
        <taxon>Candidatus Beckwithiibacteriota</taxon>
    </lineage>
</organism>
<name>A0A1J4RN58_9BACT</name>
<evidence type="ECO:0000313" key="1">
    <source>
        <dbReference type="EMBL" id="OIN88835.1"/>
    </source>
</evidence>
<evidence type="ECO:0000313" key="2">
    <source>
        <dbReference type="Proteomes" id="UP000183144"/>
    </source>
</evidence>
<dbReference type="AlphaFoldDB" id="A0A1J4RN58"/>